<name>A0AAD9DVY1_9TELE</name>
<dbReference type="EMBL" id="JAROKS010000015">
    <property type="protein sequence ID" value="KAK1795961.1"/>
    <property type="molecule type" value="Genomic_DNA"/>
</dbReference>
<organism evidence="2 3">
    <name type="scientific">Electrophorus voltai</name>
    <dbReference type="NCBI Taxonomy" id="2609070"/>
    <lineage>
        <taxon>Eukaryota</taxon>
        <taxon>Metazoa</taxon>
        <taxon>Chordata</taxon>
        <taxon>Craniata</taxon>
        <taxon>Vertebrata</taxon>
        <taxon>Euteleostomi</taxon>
        <taxon>Actinopterygii</taxon>
        <taxon>Neopterygii</taxon>
        <taxon>Teleostei</taxon>
        <taxon>Ostariophysi</taxon>
        <taxon>Gymnotiformes</taxon>
        <taxon>Gymnotoidei</taxon>
        <taxon>Gymnotidae</taxon>
        <taxon>Electrophorus</taxon>
    </lineage>
</organism>
<gene>
    <name evidence="2" type="ORF">P4O66_009064</name>
</gene>
<sequence>MTERGDNGVLRKRADARGIPRDTSTCRRCGSVAAPARVTGTLADPPARSQLGEERRFVTGRGGSCRRSFSLSTLSGDGPRATFSASATQKRNRLKARAHADEQVLTATARAARAPVAARHFPAQSVLLPELPTESRLTRSLLGGRGVRNVPAVRSHFTQSRMKLLSATLAWEVPPNDAPIGQHGGPGCRDVVQHLSSPGKAKVPALVKNRADK</sequence>
<comment type="caution">
    <text evidence="2">The sequence shown here is derived from an EMBL/GenBank/DDBJ whole genome shotgun (WGS) entry which is preliminary data.</text>
</comment>
<feature type="non-terminal residue" evidence="2">
    <location>
        <position position="213"/>
    </location>
</feature>
<reference evidence="2" key="1">
    <citation type="submission" date="2023-03" db="EMBL/GenBank/DDBJ databases">
        <title>Electrophorus voltai genome.</title>
        <authorList>
            <person name="Bian C."/>
        </authorList>
    </citation>
    <scope>NUCLEOTIDE SEQUENCE</scope>
    <source>
        <strain evidence="2">CB-2022</strain>
        <tissue evidence="2">Muscle</tissue>
    </source>
</reference>
<accession>A0AAD9DVY1</accession>
<feature type="region of interest" description="Disordered" evidence="1">
    <location>
        <begin position="1"/>
        <end position="27"/>
    </location>
</feature>
<proteinExistence type="predicted"/>
<evidence type="ECO:0000256" key="1">
    <source>
        <dbReference type="SAM" id="MobiDB-lite"/>
    </source>
</evidence>
<evidence type="ECO:0000313" key="2">
    <source>
        <dbReference type="EMBL" id="KAK1795961.1"/>
    </source>
</evidence>
<dbReference type="Proteomes" id="UP001239994">
    <property type="component" value="Unassembled WGS sequence"/>
</dbReference>
<keyword evidence="3" id="KW-1185">Reference proteome</keyword>
<dbReference type="AlphaFoldDB" id="A0AAD9DVY1"/>
<evidence type="ECO:0000313" key="3">
    <source>
        <dbReference type="Proteomes" id="UP001239994"/>
    </source>
</evidence>
<protein>
    <submittedName>
        <fullName evidence="2">Uncharacterized protein</fullName>
    </submittedName>
</protein>